<dbReference type="GO" id="GO:0003677">
    <property type="term" value="F:DNA binding"/>
    <property type="evidence" value="ECO:0007669"/>
    <property type="project" value="UniProtKB-UniRule"/>
</dbReference>
<evidence type="ECO:0000313" key="7">
    <source>
        <dbReference type="Proteomes" id="UP000579153"/>
    </source>
</evidence>
<evidence type="ECO:0000313" key="6">
    <source>
        <dbReference type="EMBL" id="MBB5784868.1"/>
    </source>
</evidence>
<comment type="caution">
    <text evidence="6">The sequence shown here is derived from an EMBL/GenBank/DDBJ whole genome shotgun (WGS) entry which is preliminary data.</text>
</comment>
<dbReference type="Pfam" id="PF16925">
    <property type="entry name" value="TetR_C_13"/>
    <property type="match status" value="1"/>
</dbReference>
<dbReference type="PANTHER" id="PTHR47506:SF1">
    <property type="entry name" value="HTH-TYPE TRANSCRIPTIONAL REGULATOR YJDC"/>
    <property type="match status" value="1"/>
</dbReference>
<feature type="domain" description="HTH tetR-type" evidence="5">
    <location>
        <begin position="6"/>
        <end position="66"/>
    </location>
</feature>
<organism evidence="6 7">
    <name type="scientific">Nonomuraea jabiensis</name>
    <dbReference type="NCBI Taxonomy" id="882448"/>
    <lineage>
        <taxon>Bacteria</taxon>
        <taxon>Bacillati</taxon>
        <taxon>Actinomycetota</taxon>
        <taxon>Actinomycetes</taxon>
        <taxon>Streptosporangiales</taxon>
        <taxon>Streptosporangiaceae</taxon>
        <taxon>Nonomuraea</taxon>
    </lineage>
</organism>
<dbReference type="SUPFAM" id="SSF48498">
    <property type="entry name" value="Tetracyclin repressor-like, C-terminal domain"/>
    <property type="match status" value="1"/>
</dbReference>
<dbReference type="InterPro" id="IPR011075">
    <property type="entry name" value="TetR_C"/>
</dbReference>
<keyword evidence="2 4" id="KW-0238">DNA-binding</keyword>
<dbReference type="InterPro" id="IPR036271">
    <property type="entry name" value="Tet_transcr_reg_TetR-rel_C_sf"/>
</dbReference>
<dbReference type="Gene3D" id="1.10.10.60">
    <property type="entry name" value="Homeodomain-like"/>
    <property type="match status" value="1"/>
</dbReference>
<keyword evidence="1" id="KW-0805">Transcription regulation</keyword>
<name>A0A7W9GJJ3_9ACTN</name>
<sequence>MGRPRKFEEERAIEAAMRAFWSAGFEATSTADLCAATGLGRSSIYNTFASKHDLFVKALNRYMDQRNATLAETLDADLPLKEKIRTVLWWAVDPEPGEPPGCLVVNSMTELAPHDPEIAELLRRDNDRRRQMVRAAIETGRSRGEIAPDRDPLALAHFVFATVSGLRVAARGGTDRDGLESIAETALGVF</sequence>
<keyword evidence="7" id="KW-1185">Reference proteome</keyword>
<protein>
    <submittedName>
        <fullName evidence="6">AcrR family transcriptional regulator</fullName>
    </submittedName>
</protein>
<dbReference type="PROSITE" id="PS50977">
    <property type="entry name" value="HTH_TETR_2"/>
    <property type="match status" value="1"/>
</dbReference>
<dbReference type="Pfam" id="PF00440">
    <property type="entry name" value="TetR_N"/>
    <property type="match status" value="1"/>
</dbReference>
<dbReference type="PANTHER" id="PTHR47506">
    <property type="entry name" value="TRANSCRIPTIONAL REGULATORY PROTEIN"/>
    <property type="match status" value="1"/>
</dbReference>
<dbReference type="InterPro" id="IPR001647">
    <property type="entry name" value="HTH_TetR"/>
</dbReference>
<evidence type="ECO:0000259" key="5">
    <source>
        <dbReference type="PROSITE" id="PS50977"/>
    </source>
</evidence>
<accession>A0A7W9GJJ3</accession>
<dbReference type="AlphaFoldDB" id="A0A7W9GJJ3"/>
<evidence type="ECO:0000256" key="1">
    <source>
        <dbReference type="ARBA" id="ARBA00023015"/>
    </source>
</evidence>
<dbReference type="InterPro" id="IPR009057">
    <property type="entry name" value="Homeodomain-like_sf"/>
</dbReference>
<dbReference type="SUPFAM" id="SSF46689">
    <property type="entry name" value="Homeodomain-like"/>
    <property type="match status" value="1"/>
</dbReference>
<dbReference type="Proteomes" id="UP000579153">
    <property type="component" value="Unassembled WGS sequence"/>
</dbReference>
<evidence type="ECO:0000256" key="3">
    <source>
        <dbReference type="ARBA" id="ARBA00023163"/>
    </source>
</evidence>
<dbReference type="RefSeq" id="WP_185077735.1">
    <property type="nucleotide sequence ID" value="NZ_JACHMB010000001.1"/>
</dbReference>
<evidence type="ECO:0000256" key="2">
    <source>
        <dbReference type="ARBA" id="ARBA00023125"/>
    </source>
</evidence>
<dbReference type="EMBL" id="JACHMB010000001">
    <property type="protein sequence ID" value="MBB5784868.1"/>
    <property type="molecule type" value="Genomic_DNA"/>
</dbReference>
<dbReference type="Gene3D" id="1.10.357.10">
    <property type="entry name" value="Tetracycline Repressor, domain 2"/>
    <property type="match status" value="1"/>
</dbReference>
<gene>
    <name evidence="6" type="ORF">HD596_011624</name>
</gene>
<keyword evidence="3" id="KW-0804">Transcription</keyword>
<evidence type="ECO:0000256" key="4">
    <source>
        <dbReference type="PROSITE-ProRule" id="PRU00335"/>
    </source>
</evidence>
<feature type="DNA-binding region" description="H-T-H motif" evidence="4">
    <location>
        <begin position="29"/>
        <end position="48"/>
    </location>
</feature>
<reference evidence="6 7" key="1">
    <citation type="submission" date="2020-08" db="EMBL/GenBank/DDBJ databases">
        <title>Sequencing the genomes of 1000 actinobacteria strains.</title>
        <authorList>
            <person name="Klenk H.-P."/>
        </authorList>
    </citation>
    <scope>NUCLEOTIDE SEQUENCE [LARGE SCALE GENOMIC DNA]</scope>
    <source>
        <strain evidence="6 7">DSM 45507</strain>
    </source>
</reference>
<proteinExistence type="predicted"/>